<dbReference type="HAMAP" id="MF_02121">
    <property type="entry name" value="ASADH"/>
    <property type="match status" value="1"/>
</dbReference>
<evidence type="ECO:0000259" key="17">
    <source>
        <dbReference type="SMART" id="SM00859"/>
    </source>
</evidence>
<keyword evidence="19" id="KW-1185">Reference proteome</keyword>
<keyword evidence="12 15" id="KW-0457">Lysine biosynthesis</keyword>
<evidence type="ECO:0000256" key="16">
    <source>
        <dbReference type="PIRSR" id="PIRSR000148-1"/>
    </source>
</evidence>
<dbReference type="Pfam" id="PF01118">
    <property type="entry name" value="Semialdhyde_dh"/>
    <property type="match status" value="1"/>
</dbReference>
<dbReference type="PANTHER" id="PTHR46278">
    <property type="entry name" value="DEHYDROGENASE, PUTATIVE-RELATED"/>
    <property type="match status" value="1"/>
</dbReference>
<evidence type="ECO:0000256" key="8">
    <source>
        <dbReference type="ARBA" id="ARBA00022697"/>
    </source>
</evidence>
<dbReference type="Gene3D" id="3.40.50.720">
    <property type="entry name" value="NAD(P)-binding Rossmann-like Domain"/>
    <property type="match status" value="1"/>
</dbReference>
<keyword evidence="7 15" id="KW-0028">Amino-acid biosynthesis</keyword>
<keyword evidence="9 15" id="KW-0521">NADP</keyword>
<dbReference type="UniPathway" id="UPA00051">
    <property type="reaction ID" value="UER00464"/>
</dbReference>
<comment type="pathway">
    <text evidence="1 15">Amino-acid biosynthesis; L-methionine biosynthesis via de novo pathway; L-homoserine from L-aspartate: step 2/3.</text>
</comment>
<dbReference type="EMBL" id="SACP01000011">
    <property type="protein sequence ID" value="RVU17758.1"/>
    <property type="molecule type" value="Genomic_DNA"/>
</dbReference>
<dbReference type="SUPFAM" id="SSF55347">
    <property type="entry name" value="Glyceraldehyde-3-phosphate dehydrogenase-like, C-terminal domain"/>
    <property type="match status" value="1"/>
</dbReference>
<dbReference type="GO" id="GO:0051287">
    <property type="term" value="F:NAD binding"/>
    <property type="evidence" value="ECO:0007669"/>
    <property type="project" value="InterPro"/>
</dbReference>
<evidence type="ECO:0000256" key="1">
    <source>
        <dbReference type="ARBA" id="ARBA00005021"/>
    </source>
</evidence>
<dbReference type="NCBIfam" id="NF011456">
    <property type="entry name" value="PRK14874.1"/>
    <property type="match status" value="1"/>
</dbReference>
<dbReference type="AlphaFoldDB" id="A0A437P6J3"/>
<dbReference type="GO" id="GO:0009097">
    <property type="term" value="P:isoleucine biosynthetic process"/>
    <property type="evidence" value="ECO:0007669"/>
    <property type="project" value="UniProtKB-UniRule"/>
</dbReference>
<comment type="subunit">
    <text evidence="5 15">Homodimer.</text>
</comment>
<comment type="pathway">
    <text evidence="2 15">Amino-acid biosynthesis; L-lysine biosynthesis via DAP pathway; (S)-tetrahydrodipicolinate from L-aspartate: step 2/4.</text>
</comment>
<comment type="function">
    <text evidence="15">Catalyzes the NADPH-dependent formation of L-aspartate-semialdehyde (L-ASA) by the reductive dephosphorylation of L-aspartyl-4-phosphate.</text>
</comment>
<evidence type="ECO:0000256" key="13">
    <source>
        <dbReference type="ARBA" id="ARBA00023167"/>
    </source>
</evidence>
<feature type="binding site" evidence="15">
    <location>
        <position position="235"/>
    </location>
    <ligand>
        <name>substrate</name>
    </ligand>
</feature>
<feature type="binding site" evidence="15">
    <location>
        <position position="99"/>
    </location>
    <ligand>
        <name>phosphate</name>
        <dbReference type="ChEBI" id="CHEBI:43474"/>
    </ligand>
</feature>
<dbReference type="Proteomes" id="UP000286997">
    <property type="component" value="Unassembled WGS sequence"/>
</dbReference>
<dbReference type="GO" id="GO:0071266">
    <property type="term" value="P:'de novo' L-methionine biosynthetic process"/>
    <property type="evidence" value="ECO:0007669"/>
    <property type="project" value="UniProtKB-UniRule"/>
</dbReference>
<feature type="active site" description="Proton acceptor" evidence="15 16">
    <location>
        <position position="242"/>
    </location>
</feature>
<dbReference type="PIRSF" id="PIRSF000148">
    <property type="entry name" value="ASA_dh"/>
    <property type="match status" value="1"/>
</dbReference>
<comment type="pathway">
    <text evidence="3 15">Amino-acid biosynthesis; L-threonine biosynthesis; L-threonine from L-aspartate: step 2/5.</text>
</comment>
<evidence type="ECO:0000256" key="12">
    <source>
        <dbReference type="ARBA" id="ARBA00023154"/>
    </source>
</evidence>
<dbReference type="InterPro" id="IPR005986">
    <property type="entry name" value="Asp_semialdehyde_DH_beta"/>
</dbReference>
<name>A0A437P6J3_9HYPH</name>
<dbReference type="PANTHER" id="PTHR46278:SF2">
    <property type="entry name" value="ASPARTATE-SEMIALDEHYDE DEHYDROGENASE"/>
    <property type="match status" value="1"/>
</dbReference>
<evidence type="ECO:0000256" key="5">
    <source>
        <dbReference type="ARBA" id="ARBA00011738"/>
    </source>
</evidence>
<protein>
    <recommendedName>
        <fullName evidence="6 15">Aspartate-semialdehyde dehydrogenase</fullName>
        <shortName evidence="15">ASA dehydrogenase</shortName>
        <shortName evidence="15">ASADH</shortName>
        <ecNumber evidence="6 15">1.2.1.11</ecNumber>
    </recommendedName>
    <alternativeName>
        <fullName evidence="15">Aspartate-beta-semialdehyde dehydrogenase</fullName>
    </alternativeName>
</protein>
<feature type="binding site" evidence="15">
    <location>
        <position position="157"/>
    </location>
    <ligand>
        <name>substrate</name>
    </ligand>
</feature>
<dbReference type="InterPro" id="IPR012080">
    <property type="entry name" value="Asp_semialdehyde_DH"/>
</dbReference>
<dbReference type="UniPathway" id="UPA00050">
    <property type="reaction ID" value="UER00463"/>
</dbReference>
<dbReference type="CDD" id="cd18131">
    <property type="entry name" value="ASADH_C_bac_euk_like"/>
    <property type="match status" value="1"/>
</dbReference>
<dbReference type="GO" id="GO:0050661">
    <property type="term" value="F:NADP binding"/>
    <property type="evidence" value="ECO:0007669"/>
    <property type="project" value="UniProtKB-UniRule"/>
</dbReference>
<comment type="catalytic activity">
    <reaction evidence="14 15">
        <text>L-aspartate 4-semialdehyde + phosphate + NADP(+) = 4-phospho-L-aspartate + NADPH + H(+)</text>
        <dbReference type="Rhea" id="RHEA:24284"/>
        <dbReference type="ChEBI" id="CHEBI:15378"/>
        <dbReference type="ChEBI" id="CHEBI:43474"/>
        <dbReference type="ChEBI" id="CHEBI:57535"/>
        <dbReference type="ChEBI" id="CHEBI:57783"/>
        <dbReference type="ChEBI" id="CHEBI:58349"/>
        <dbReference type="ChEBI" id="CHEBI:537519"/>
        <dbReference type="EC" id="1.2.1.11"/>
    </reaction>
</comment>
<evidence type="ECO:0000256" key="7">
    <source>
        <dbReference type="ARBA" id="ARBA00022605"/>
    </source>
</evidence>
<dbReference type="Gene3D" id="3.30.360.10">
    <property type="entry name" value="Dihydrodipicolinate Reductase, domain 2"/>
    <property type="match status" value="1"/>
</dbReference>
<evidence type="ECO:0000256" key="6">
    <source>
        <dbReference type="ARBA" id="ARBA00013120"/>
    </source>
</evidence>
<dbReference type="GO" id="GO:0009088">
    <property type="term" value="P:threonine biosynthetic process"/>
    <property type="evidence" value="ECO:0007669"/>
    <property type="project" value="UniProtKB-UniRule"/>
</dbReference>
<dbReference type="CDD" id="cd02316">
    <property type="entry name" value="VcASADH2_like_N"/>
    <property type="match status" value="1"/>
</dbReference>
<comment type="caution">
    <text evidence="18">The sequence shown here is derived from an EMBL/GenBank/DDBJ whole genome shotgun (WGS) entry which is preliminary data.</text>
</comment>
<keyword evidence="8 15" id="KW-0791">Threonine biosynthesis</keyword>
<evidence type="ECO:0000256" key="15">
    <source>
        <dbReference type="HAMAP-Rule" id="MF_02121"/>
    </source>
</evidence>
<feature type="binding site" evidence="15">
    <location>
        <begin position="160"/>
        <end position="161"/>
    </location>
    <ligand>
        <name>NADP(+)</name>
        <dbReference type="ChEBI" id="CHEBI:58349"/>
    </ligand>
</feature>
<evidence type="ECO:0000256" key="3">
    <source>
        <dbReference type="ARBA" id="ARBA00005097"/>
    </source>
</evidence>
<evidence type="ECO:0000256" key="9">
    <source>
        <dbReference type="ARBA" id="ARBA00022857"/>
    </source>
</evidence>
<keyword evidence="10 15" id="KW-0220">Diaminopimelate biosynthesis</keyword>
<evidence type="ECO:0000313" key="19">
    <source>
        <dbReference type="Proteomes" id="UP000286997"/>
    </source>
</evidence>
<accession>A0A437P6J3</accession>
<dbReference type="GO" id="GO:0004073">
    <property type="term" value="F:aspartate-semialdehyde dehydrogenase activity"/>
    <property type="evidence" value="ECO:0007669"/>
    <property type="project" value="UniProtKB-UniRule"/>
</dbReference>
<organism evidence="18 19">
    <name type="scientific">Methylobacterium oryzihabitans</name>
    <dbReference type="NCBI Taxonomy" id="2499852"/>
    <lineage>
        <taxon>Bacteria</taxon>
        <taxon>Pseudomonadati</taxon>
        <taxon>Pseudomonadota</taxon>
        <taxon>Alphaproteobacteria</taxon>
        <taxon>Hyphomicrobiales</taxon>
        <taxon>Methylobacteriaceae</taxon>
        <taxon>Methylobacterium</taxon>
    </lineage>
</organism>
<comment type="caution">
    <text evidence="15">Lacks conserved residue(s) required for the propagation of feature annotation.</text>
</comment>
<dbReference type="NCBIfam" id="TIGR01296">
    <property type="entry name" value="asd_B"/>
    <property type="match status" value="1"/>
</dbReference>
<dbReference type="SMART" id="SM00859">
    <property type="entry name" value="Semialdhyde_dh"/>
    <property type="match status" value="1"/>
</dbReference>
<dbReference type="Pfam" id="PF02774">
    <property type="entry name" value="Semialdhyde_dhC"/>
    <property type="match status" value="1"/>
</dbReference>
<gene>
    <name evidence="15" type="primary">asd</name>
    <name evidence="18" type="ORF">EOE48_12815</name>
</gene>
<dbReference type="GO" id="GO:0009089">
    <property type="term" value="P:lysine biosynthetic process via diaminopimelate"/>
    <property type="evidence" value="ECO:0007669"/>
    <property type="project" value="UniProtKB-UniRule"/>
</dbReference>
<evidence type="ECO:0000256" key="14">
    <source>
        <dbReference type="ARBA" id="ARBA00047891"/>
    </source>
</evidence>
<dbReference type="OrthoDB" id="9805684at2"/>
<feature type="domain" description="Semialdehyde dehydrogenase NAD-binding" evidence="17">
    <location>
        <begin position="4"/>
        <end position="119"/>
    </location>
</feature>
<keyword evidence="11 15" id="KW-0560">Oxidoreductase</keyword>
<evidence type="ECO:0000256" key="2">
    <source>
        <dbReference type="ARBA" id="ARBA00005076"/>
    </source>
</evidence>
<sequence length="344" mass="37502">MGYKVAVVGATGNVGREMLDILVERAFPADQVVALASRRSLGQEVSFGDRTLKVQALDQYDFSDTDLCLMSAGGETSKEWSPRIGAQGCVVIDNSSAFRYDSDVPLIVPEVNADAIVGFSKKNIIANPNCSTAQLVVALKPLHDAATIRRVVVATYQSVSGAGKDAMDELFNQTRAVFTAGEVKVQKFSKRIAFNVIPHIDVFMEDGSTKEEWKMVAETKKMLDPKIKLTATCVRVPVFIGHSEAVNVEFERPLSAEEATQILRSAPGILVDDKREPGGYITPHEAAGEDATYVSRIREDITVENGLSFWCVSDNLRKGAALNTVQIAEVLVNRRLIQPKQKAA</sequence>
<feature type="active site" description="Acyl-thioester intermediate" evidence="15 16">
    <location>
        <position position="130"/>
    </location>
</feature>
<keyword evidence="13 15" id="KW-0486">Methionine biosynthesis</keyword>
<dbReference type="InterPro" id="IPR012280">
    <property type="entry name" value="Semialdhyde_DH_dimer_dom"/>
</dbReference>
<dbReference type="InterPro" id="IPR036291">
    <property type="entry name" value="NAD(P)-bd_dom_sf"/>
</dbReference>
<reference evidence="18 19" key="1">
    <citation type="submission" date="2019-01" db="EMBL/GenBank/DDBJ databases">
        <authorList>
            <person name="Chen W.-M."/>
        </authorList>
    </citation>
    <scope>NUCLEOTIDE SEQUENCE [LARGE SCALE GENOMIC DNA]</scope>
    <source>
        <strain evidence="18 19">TER-1</strain>
    </source>
</reference>
<evidence type="ECO:0000256" key="11">
    <source>
        <dbReference type="ARBA" id="ARBA00023002"/>
    </source>
</evidence>
<proteinExistence type="inferred from homology"/>
<dbReference type="RefSeq" id="WP_127729565.1">
    <property type="nucleotide sequence ID" value="NZ_SACP01000011.1"/>
</dbReference>
<dbReference type="InterPro" id="IPR000534">
    <property type="entry name" value="Semialdehyde_DH_NAD-bd"/>
</dbReference>
<comment type="similarity">
    <text evidence="4 15">Belongs to the aspartate-semialdehyde dehydrogenase family.</text>
</comment>
<dbReference type="GO" id="GO:0019877">
    <property type="term" value="P:diaminopimelate biosynthetic process"/>
    <property type="evidence" value="ECO:0007669"/>
    <property type="project" value="UniProtKB-UniRule"/>
</dbReference>
<dbReference type="SUPFAM" id="SSF51735">
    <property type="entry name" value="NAD(P)-binding Rossmann-fold domains"/>
    <property type="match status" value="1"/>
</dbReference>
<evidence type="ECO:0000256" key="4">
    <source>
        <dbReference type="ARBA" id="ARBA00010584"/>
    </source>
</evidence>
<dbReference type="UniPathway" id="UPA00034">
    <property type="reaction ID" value="UER00016"/>
</dbReference>
<dbReference type="GO" id="GO:0046983">
    <property type="term" value="F:protein dimerization activity"/>
    <property type="evidence" value="ECO:0007669"/>
    <property type="project" value="InterPro"/>
</dbReference>
<evidence type="ECO:0000313" key="18">
    <source>
        <dbReference type="EMBL" id="RVU17758.1"/>
    </source>
</evidence>
<evidence type="ECO:0000256" key="10">
    <source>
        <dbReference type="ARBA" id="ARBA00022915"/>
    </source>
</evidence>
<dbReference type="EC" id="1.2.1.11" evidence="6 15"/>
<feature type="binding site" evidence="15">
    <location>
        <begin position="11"/>
        <end position="14"/>
    </location>
    <ligand>
        <name>NADP(+)</name>
        <dbReference type="ChEBI" id="CHEBI:58349"/>
    </ligand>
</feature>
<feature type="binding site" evidence="15">
    <location>
        <begin position="39"/>
        <end position="40"/>
    </location>
    <ligand>
        <name>NADP(+)</name>
        <dbReference type="ChEBI" id="CHEBI:58349"/>
    </ligand>
</feature>
<feature type="binding site" evidence="15">
    <location>
        <position position="315"/>
    </location>
    <ligand>
        <name>NADP(+)</name>
        <dbReference type="ChEBI" id="CHEBI:58349"/>
    </ligand>
</feature>